<dbReference type="InterPro" id="IPR051317">
    <property type="entry name" value="Gfo/Idh/MocA_oxidoreduct"/>
</dbReference>
<name>A0A2X4ZSW0_LEDLE</name>
<dbReference type="EMBL" id="LS483476">
    <property type="protein sequence ID" value="SQI63384.1"/>
    <property type="molecule type" value="Genomic_DNA"/>
</dbReference>
<dbReference type="Pfam" id="PF01408">
    <property type="entry name" value="GFO_IDH_MocA"/>
    <property type="match status" value="1"/>
</dbReference>
<dbReference type="Pfam" id="PF02894">
    <property type="entry name" value="GFO_IDH_MocA_C"/>
    <property type="match status" value="1"/>
</dbReference>
<dbReference type="Gene3D" id="3.30.360.10">
    <property type="entry name" value="Dihydrodipicolinate Reductase, domain 2"/>
    <property type="match status" value="1"/>
</dbReference>
<evidence type="ECO:0000256" key="2">
    <source>
        <dbReference type="ARBA" id="ARBA00023002"/>
    </source>
</evidence>
<protein>
    <submittedName>
        <fullName evidence="5">Oxidoreductase family protein</fullName>
        <ecNumber evidence="5">1.-.-.-</ecNumber>
    </submittedName>
</protein>
<proteinExistence type="inferred from homology"/>
<dbReference type="InterPro" id="IPR036291">
    <property type="entry name" value="NAD(P)-bd_dom_sf"/>
</dbReference>
<keyword evidence="2 5" id="KW-0560">Oxidoreductase</keyword>
<evidence type="ECO:0000259" key="3">
    <source>
        <dbReference type="Pfam" id="PF01408"/>
    </source>
</evidence>
<dbReference type="Proteomes" id="UP000249134">
    <property type="component" value="Chromosome 1"/>
</dbReference>
<organism evidence="5 6">
    <name type="scientific">Lederbergia lenta</name>
    <name type="common">Bacillus lentus</name>
    <dbReference type="NCBI Taxonomy" id="1467"/>
    <lineage>
        <taxon>Bacteria</taxon>
        <taxon>Bacillati</taxon>
        <taxon>Bacillota</taxon>
        <taxon>Bacilli</taxon>
        <taxon>Bacillales</taxon>
        <taxon>Bacillaceae</taxon>
        <taxon>Lederbergia</taxon>
    </lineage>
</organism>
<keyword evidence="6" id="KW-1185">Reference proteome</keyword>
<dbReference type="NCBIfam" id="NF008607">
    <property type="entry name" value="PRK11579.1"/>
    <property type="match status" value="1"/>
</dbReference>
<dbReference type="Gene3D" id="3.40.50.720">
    <property type="entry name" value="NAD(P)-binding Rossmann-like Domain"/>
    <property type="match status" value="1"/>
</dbReference>
<dbReference type="SUPFAM" id="SSF51735">
    <property type="entry name" value="NAD(P)-binding Rossmann-fold domains"/>
    <property type="match status" value="1"/>
</dbReference>
<dbReference type="RefSeq" id="WP_066146551.1">
    <property type="nucleotide sequence ID" value="NZ_CBCSGM010000004.1"/>
</dbReference>
<dbReference type="InterPro" id="IPR000683">
    <property type="entry name" value="Gfo/Idh/MocA-like_OxRdtase_N"/>
</dbReference>
<dbReference type="PANTHER" id="PTHR43708">
    <property type="entry name" value="CONSERVED EXPRESSED OXIDOREDUCTASE (EUROFUNG)"/>
    <property type="match status" value="1"/>
</dbReference>
<dbReference type="GO" id="GO:0000166">
    <property type="term" value="F:nucleotide binding"/>
    <property type="evidence" value="ECO:0007669"/>
    <property type="project" value="InterPro"/>
</dbReference>
<dbReference type="SUPFAM" id="SSF55347">
    <property type="entry name" value="Glyceraldehyde-3-phosphate dehydrogenase-like, C-terminal domain"/>
    <property type="match status" value="1"/>
</dbReference>
<dbReference type="EC" id="1.-.-.-" evidence="5"/>
<accession>A0A2X4ZSW0</accession>
<feature type="domain" description="Gfo/Idh/MocA-like oxidoreductase N-terminal" evidence="3">
    <location>
        <begin position="5"/>
        <end position="122"/>
    </location>
</feature>
<reference evidence="5 6" key="1">
    <citation type="submission" date="2018-06" db="EMBL/GenBank/DDBJ databases">
        <authorList>
            <consortium name="Pathogen Informatics"/>
            <person name="Doyle S."/>
        </authorList>
    </citation>
    <scope>NUCLEOTIDE SEQUENCE [LARGE SCALE GENOMIC DNA]</scope>
    <source>
        <strain evidence="5 6">NCTC4824</strain>
    </source>
</reference>
<dbReference type="PANTHER" id="PTHR43708:SF5">
    <property type="entry name" value="CONSERVED EXPRESSED OXIDOREDUCTASE (EUROFUNG)-RELATED"/>
    <property type="match status" value="1"/>
</dbReference>
<dbReference type="AlphaFoldDB" id="A0A2X4ZSW0"/>
<evidence type="ECO:0000256" key="1">
    <source>
        <dbReference type="ARBA" id="ARBA00010928"/>
    </source>
</evidence>
<dbReference type="GO" id="GO:0016491">
    <property type="term" value="F:oxidoreductase activity"/>
    <property type="evidence" value="ECO:0007669"/>
    <property type="project" value="UniProtKB-KW"/>
</dbReference>
<sequence length="351" mass="39793">MRSELNVGLIGYGFAGRAFHAPVITSVSGLKLKKVVERRSERSKERYPWVEIVRDASDLYDDPNIDVIVVTTPSTDHYQFVHDALSAGKHVVVEKPFTTTVEEADELMELAKKKELVLSVFHNRRWDGDFQTIREIVRKELIGEVMECEIHWHGFNPKVSNNWRDKKGQGTGVLYDLGVHLLDQAVCLFGMPKTIFADIQIQREGGLSHDYFDVTLGYGSKLKVSLKSSRFVLNHGPRYILHGDKGSFVKYGLDPQEEALIEGKTPAASSGWGEEPQEMWGNLDTHIGDLHFTGALETIPGAYQDYYQNIYDHIKGLSDLEVKPEEARMNIRLIELALQSHKEGRMILVTR</sequence>
<evidence type="ECO:0000313" key="5">
    <source>
        <dbReference type="EMBL" id="SQI63384.1"/>
    </source>
</evidence>
<gene>
    <name evidence="5" type="primary">yvaA_4</name>
    <name evidence="5" type="ORF">NCTC4824_04071</name>
</gene>
<dbReference type="InterPro" id="IPR004104">
    <property type="entry name" value="Gfo/Idh/MocA-like_OxRdtase_C"/>
</dbReference>
<dbReference type="STRING" id="1348624.GCA_001591545_04003"/>
<feature type="domain" description="Gfo/Idh/MocA-like oxidoreductase C-terminal" evidence="4">
    <location>
        <begin position="135"/>
        <end position="346"/>
    </location>
</feature>
<evidence type="ECO:0000259" key="4">
    <source>
        <dbReference type="Pfam" id="PF02894"/>
    </source>
</evidence>
<dbReference type="KEGG" id="blen:NCTC4824_04071"/>
<comment type="similarity">
    <text evidence="1">Belongs to the Gfo/Idh/MocA family.</text>
</comment>
<evidence type="ECO:0000313" key="6">
    <source>
        <dbReference type="Proteomes" id="UP000249134"/>
    </source>
</evidence>